<evidence type="ECO:0000313" key="2">
    <source>
        <dbReference type="Proteomes" id="UP001500936"/>
    </source>
</evidence>
<sequence length="179" mass="19711">MTGLITFNTLKHYLPAIKALIAENQLTDSDHLRSALLPLGASQMDIYTGALDIEQIVDEVERWLRANGLSDQPAFAAWLTRQNGYGAVTLSDGSCWVLRLSLPPAFVHLHPGRYSPHTFRAKANQLKTAIAALIISRQQNQPISLPEVNNVRTQILGLSPIKALTDHGEIRKLLSLLTA</sequence>
<dbReference type="Proteomes" id="UP001500936">
    <property type="component" value="Unassembled WGS sequence"/>
</dbReference>
<dbReference type="EMBL" id="BAABHB010000005">
    <property type="protein sequence ID" value="GAA4408418.1"/>
    <property type="molecule type" value="Genomic_DNA"/>
</dbReference>
<reference evidence="2" key="1">
    <citation type="journal article" date="2019" name="Int. J. Syst. Evol. Microbiol.">
        <title>The Global Catalogue of Microorganisms (GCM) 10K type strain sequencing project: providing services to taxonomists for standard genome sequencing and annotation.</title>
        <authorList>
            <consortium name="The Broad Institute Genomics Platform"/>
            <consortium name="The Broad Institute Genome Sequencing Center for Infectious Disease"/>
            <person name="Wu L."/>
            <person name="Ma J."/>
        </authorList>
    </citation>
    <scope>NUCLEOTIDE SEQUENCE [LARGE SCALE GENOMIC DNA]</scope>
    <source>
        <strain evidence="2">JCM 17925</strain>
    </source>
</reference>
<accession>A0ABP8KKQ6</accession>
<dbReference type="RefSeq" id="WP_345268564.1">
    <property type="nucleotide sequence ID" value="NZ_BAABHB010000005.1"/>
</dbReference>
<protein>
    <submittedName>
        <fullName evidence="1">Uncharacterized protein</fullName>
    </submittedName>
</protein>
<name>A0ABP8KKQ6_9BACT</name>
<comment type="caution">
    <text evidence="1">The sequence shown here is derived from an EMBL/GenBank/DDBJ whole genome shotgun (WGS) entry which is preliminary data.</text>
</comment>
<gene>
    <name evidence="1" type="ORF">GCM10023187_30240</name>
</gene>
<proteinExistence type="predicted"/>
<evidence type="ECO:0000313" key="1">
    <source>
        <dbReference type="EMBL" id="GAA4408418.1"/>
    </source>
</evidence>
<keyword evidence="2" id="KW-1185">Reference proteome</keyword>
<organism evidence="1 2">
    <name type="scientific">Nibrella viscosa</name>
    <dbReference type="NCBI Taxonomy" id="1084524"/>
    <lineage>
        <taxon>Bacteria</taxon>
        <taxon>Pseudomonadati</taxon>
        <taxon>Bacteroidota</taxon>
        <taxon>Cytophagia</taxon>
        <taxon>Cytophagales</taxon>
        <taxon>Spirosomataceae</taxon>
        <taxon>Nibrella</taxon>
    </lineage>
</organism>